<dbReference type="SUPFAM" id="SSF52540">
    <property type="entry name" value="P-loop containing nucleoside triphosphate hydrolases"/>
    <property type="match status" value="1"/>
</dbReference>
<gene>
    <name evidence="5" type="ORF">KIN20_022680</name>
</gene>
<dbReference type="PANTHER" id="PTHR11361:SF145">
    <property type="entry name" value="DNA MISMATCH REPAIR PROTEINS MUTS FAMILY DOMAIN-CONTAINING PROTEIN"/>
    <property type="match status" value="1"/>
</dbReference>
<dbReference type="GO" id="GO:0030983">
    <property type="term" value="F:mismatched DNA binding"/>
    <property type="evidence" value="ECO:0007669"/>
    <property type="project" value="InterPro"/>
</dbReference>
<keyword evidence="1" id="KW-0547">Nucleotide-binding</keyword>
<dbReference type="GO" id="GO:0005524">
    <property type="term" value="F:ATP binding"/>
    <property type="evidence" value="ECO:0007669"/>
    <property type="project" value="UniProtKB-KW"/>
</dbReference>
<dbReference type="InterPro" id="IPR045076">
    <property type="entry name" value="MutS"/>
</dbReference>
<organism evidence="5 6">
    <name type="scientific">Parelaphostrongylus tenuis</name>
    <name type="common">Meningeal worm</name>
    <dbReference type="NCBI Taxonomy" id="148309"/>
    <lineage>
        <taxon>Eukaryota</taxon>
        <taxon>Metazoa</taxon>
        <taxon>Ecdysozoa</taxon>
        <taxon>Nematoda</taxon>
        <taxon>Chromadorea</taxon>
        <taxon>Rhabditida</taxon>
        <taxon>Rhabditina</taxon>
        <taxon>Rhabditomorpha</taxon>
        <taxon>Strongyloidea</taxon>
        <taxon>Metastrongylidae</taxon>
        <taxon>Parelaphostrongylus</taxon>
    </lineage>
</organism>
<evidence type="ECO:0000313" key="6">
    <source>
        <dbReference type="Proteomes" id="UP001196413"/>
    </source>
</evidence>
<dbReference type="PANTHER" id="PTHR11361">
    <property type="entry name" value="DNA MISMATCH REPAIR PROTEIN MUTS FAMILY MEMBER"/>
    <property type="match status" value="1"/>
</dbReference>
<dbReference type="EMBL" id="JAHQIW010004567">
    <property type="protein sequence ID" value="KAJ1362950.1"/>
    <property type="molecule type" value="Genomic_DNA"/>
</dbReference>
<dbReference type="SMART" id="SM00534">
    <property type="entry name" value="MUTSac"/>
    <property type="match status" value="1"/>
</dbReference>
<evidence type="ECO:0000313" key="5">
    <source>
        <dbReference type="EMBL" id="KAJ1362950.1"/>
    </source>
</evidence>
<evidence type="ECO:0000256" key="2">
    <source>
        <dbReference type="ARBA" id="ARBA00022840"/>
    </source>
</evidence>
<comment type="caution">
    <text evidence="5">The sequence shown here is derived from an EMBL/GenBank/DDBJ whole genome shotgun (WGS) entry which is preliminary data.</text>
</comment>
<dbReference type="PROSITE" id="PS00486">
    <property type="entry name" value="DNA_MISMATCH_REPAIR_2"/>
    <property type="match status" value="1"/>
</dbReference>
<evidence type="ECO:0000259" key="4">
    <source>
        <dbReference type="PROSITE" id="PS00486"/>
    </source>
</evidence>
<name>A0AAD5QUZ2_PARTN</name>
<evidence type="ECO:0000256" key="3">
    <source>
        <dbReference type="ARBA" id="ARBA00023125"/>
    </source>
</evidence>
<accession>A0AAD5QUZ2</accession>
<dbReference type="GO" id="GO:0140664">
    <property type="term" value="F:ATP-dependent DNA damage sensor activity"/>
    <property type="evidence" value="ECO:0007669"/>
    <property type="project" value="InterPro"/>
</dbReference>
<keyword evidence="6" id="KW-1185">Reference proteome</keyword>
<dbReference type="Gene3D" id="3.40.50.300">
    <property type="entry name" value="P-loop containing nucleotide triphosphate hydrolases"/>
    <property type="match status" value="1"/>
</dbReference>
<keyword evidence="2" id="KW-0067">ATP-binding</keyword>
<dbReference type="AlphaFoldDB" id="A0AAD5QUZ2"/>
<dbReference type="GO" id="GO:0032301">
    <property type="term" value="C:MutSalpha complex"/>
    <property type="evidence" value="ECO:0007669"/>
    <property type="project" value="TreeGrafter"/>
</dbReference>
<dbReference type="Proteomes" id="UP001196413">
    <property type="component" value="Unassembled WGS sequence"/>
</dbReference>
<dbReference type="InterPro" id="IPR027417">
    <property type="entry name" value="P-loop_NTPase"/>
</dbReference>
<evidence type="ECO:0000256" key="1">
    <source>
        <dbReference type="ARBA" id="ARBA00022741"/>
    </source>
</evidence>
<proteinExistence type="predicted"/>
<sequence length="275" mass="29811">MFLTSLARLVTDSVNEYVRPILEPMGSGMFELKRCRHAVLEAILDSHFIPNDIEFGSNRMIIVTGANMGGKSTYLRSAAIAALLAQIGSFVPASSMRMSVLDGIFTRIGASDQQTKGISTFMAEMLDSANILETATSNSLVVIDELGRGTSTYDGFGLAWAIANDLLSRVRCFCLFATHFHEMGALAERPGATALQMSVAVEDGRLTMLYEVRPGVAQSSFGIHVARSVGFPDSIVEEASRILEELESSTNEADIDDLIMTLKTADDDQLIQILT</sequence>
<protein>
    <recommendedName>
        <fullName evidence="4">DNA mismatch repair proteins mutS family domain-containing protein</fullName>
    </recommendedName>
</protein>
<dbReference type="InterPro" id="IPR000432">
    <property type="entry name" value="DNA_mismatch_repair_MutS_C"/>
</dbReference>
<dbReference type="Pfam" id="PF00488">
    <property type="entry name" value="MutS_V"/>
    <property type="match status" value="1"/>
</dbReference>
<feature type="domain" description="DNA mismatch repair proteins mutS family" evidence="4">
    <location>
        <begin position="139"/>
        <end position="155"/>
    </location>
</feature>
<reference evidence="5" key="1">
    <citation type="submission" date="2021-06" db="EMBL/GenBank/DDBJ databases">
        <title>Parelaphostrongylus tenuis whole genome reference sequence.</title>
        <authorList>
            <person name="Garwood T.J."/>
            <person name="Larsen P.A."/>
            <person name="Fountain-Jones N.M."/>
            <person name="Garbe J.R."/>
            <person name="Macchietto M.G."/>
            <person name="Kania S.A."/>
            <person name="Gerhold R.W."/>
            <person name="Richards J.E."/>
            <person name="Wolf T.M."/>
        </authorList>
    </citation>
    <scope>NUCLEOTIDE SEQUENCE</scope>
    <source>
        <strain evidence="5">MNPRO001-30</strain>
        <tissue evidence="5">Meninges</tissue>
    </source>
</reference>
<keyword evidence="3" id="KW-0238">DNA-binding</keyword>
<dbReference type="GO" id="GO:0006298">
    <property type="term" value="P:mismatch repair"/>
    <property type="evidence" value="ECO:0007669"/>
    <property type="project" value="InterPro"/>
</dbReference>